<feature type="non-terminal residue" evidence="7">
    <location>
        <position position="374"/>
    </location>
</feature>
<dbReference type="Pfam" id="PF00795">
    <property type="entry name" value="CN_hydrolase"/>
    <property type="match status" value="1"/>
</dbReference>
<dbReference type="Gene3D" id="3.60.110.10">
    <property type="entry name" value="Carbon-nitrogen hydrolase"/>
    <property type="match status" value="1"/>
</dbReference>
<reference evidence="7" key="1">
    <citation type="journal article" date="2021" name="J Fungi (Basel)">
        <title>Virulence traits and population genomics of the black yeast Aureobasidium melanogenum.</title>
        <authorList>
            <person name="Cernosa A."/>
            <person name="Sun X."/>
            <person name="Gostincar C."/>
            <person name="Fang C."/>
            <person name="Gunde-Cimerman N."/>
            <person name="Song Z."/>
        </authorList>
    </citation>
    <scope>NUCLEOTIDE SEQUENCE</scope>
    <source>
        <strain evidence="7">EXF-9911</strain>
    </source>
</reference>
<reference evidence="7" key="2">
    <citation type="submission" date="2021-08" db="EMBL/GenBank/DDBJ databases">
        <authorList>
            <person name="Gostincar C."/>
            <person name="Sun X."/>
            <person name="Song Z."/>
            <person name="Gunde-Cimerman N."/>
        </authorList>
    </citation>
    <scope>NUCLEOTIDE SEQUENCE</scope>
    <source>
        <strain evidence="7">EXF-9911</strain>
    </source>
</reference>
<dbReference type="InterPro" id="IPR044149">
    <property type="entry name" value="Nitrilases_CHs"/>
</dbReference>
<dbReference type="PANTHER" id="PTHR46044">
    <property type="entry name" value="NITRILASE"/>
    <property type="match status" value="1"/>
</dbReference>
<proteinExistence type="inferred from homology"/>
<dbReference type="EC" id="3.5.5.1" evidence="4"/>
<dbReference type="CDD" id="cd07564">
    <property type="entry name" value="nitrilases_CHs"/>
    <property type="match status" value="1"/>
</dbReference>
<feature type="active site" description="Proton acceptor" evidence="5">
    <location>
        <position position="46"/>
    </location>
</feature>
<evidence type="ECO:0000313" key="7">
    <source>
        <dbReference type="EMBL" id="KAG9700141.1"/>
    </source>
</evidence>
<dbReference type="AlphaFoldDB" id="A0A9P8JD51"/>
<dbReference type="Proteomes" id="UP000779574">
    <property type="component" value="Unassembled WGS sequence"/>
</dbReference>
<sequence length="374" mass="40810">MSKSTTRVAVAQYEPEWLDLRKSVDKTCKIIEEAASGGAELVTFAEAFIPGYPAWIWTRPLDPMLSTQYIQNSLAVDSDEMREIQDCAARNKIVVSLGFSENDNNSVYIAQALIDTDGKMLMHRRKLKATHMERTIFGDASGDSLSNVATTSIGKRVGTLACWEHAQPLLKYNTISQKEEIHCAAWPPIVPHDNGPGLWSMSKEGCQSLSQVYAIESQTFVLHATTVISEKGIKIMSTEAGLLMNSPGGGNSAVFGPDGRLLTEPLDSATEGLVFADLDHTAAIFAKSFLDICGHYSRPDLLWLGCDTRKKLPRVCLAEPGTLDIDTCAFIEQHPDDLAVTMCCGDLQSGAGIPTQRIDAYAFGKQYLNSLVSL</sequence>
<keyword evidence="2 7" id="KW-0378">Hydrolase</keyword>
<feature type="domain" description="CN hydrolase" evidence="6">
    <location>
        <begin position="6"/>
        <end position="280"/>
    </location>
</feature>
<gene>
    <name evidence="7" type="ORF">KCU76_g1009</name>
</gene>
<accession>A0A9P8JD51</accession>
<name>A0A9P8JD51_AURME</name>
<dbReference type="InterPro" id="IPR000132">
    <property type="entry name" value="Nitrilase/CN_hydratase_CS"/>
</dbReference>
<dbReference type="PANTHER" id="PTHR46044:SF14">
    <property type="entry name" value="ARYLACETONITRILASE"/>
    <property type="match status" value="1"/>
</dbReference>
<dbReference type="OrthoDB" id="10250282at2759"/>
<comment type="catalytic activity">
    <reaction evidence="3">
        <text>a nitrile + 2 H2O = a carboxylate + NH4(+)</text>
        <dbReference type="Rhea" id="RHEA:21724"/>
        <dbReference type="ChEBI" id="CHEBI:15377"/>
        <dbReference type="ChEBI" id="CHEBI:18379"/>
        <dbReference type="ChEBI" id="CHEBI:28938"/>
        <dbReference type="ChEBI" id="CHEBI:29067"/>
        <dbReference type="EC" id="3.5.5.1"/>
    </reaction>
</comment>
<dbReference type="SUPFAM" id="SSF56317">
    <property type="entry name" value="Carbon-nitrogen hydrolase"/>
    <property type="match status" value="1"/>
</dbReference>
<dbReference type="GO" id="GO:0016836">
    <property type="term" value="F:hydro-lyase activity"/>
    <property type="evidence" value="ECO:0007669"/>
    <property type="project" value="UniProtKB-ARBA"/>
</dbReference>
<comment type="caution">
    <text evidence="7">The sequence shown here is derived from an EMBL/GenBank/DDBJ whole genome shotgun (WGS) entry which is preliminary data.</text>
</comment>
<dbReference type="PROSITE" id="PS50263">
    <property type="entry name" value="CN_HYDROLASE"/>
    <property type="match status" value="1"/>
</dbReference>
<dbReference type="InterPro" id="IPR036526">
    <property type="entry name" value="C-N_Hydrolase_sf"/>
</dbReference>
<dbReference type="FunFam" id="3.60.110.10:FF:000011">
    <property type="entry name" value="Cyanide hydratase"/>
    <property type="match status" value="1"/>
</dbReference>
<evidence type="ECO:0000256" key="2">
    <source>
        <dbReference type="ARBA" id="ARBA00022801"/>
    </source>
</evidence>
<dbReference type="PROSITE" id="PS00920">
    <property type="entry name" value="NITRIL_CHT_1"/>
    <property type="match status" value="1"/>
</dbReference>
<evidence type="ECO:0000256" key="4">
    <source>
        <dbReference type="ARBA" id="ARBA00039045"/>
    </source>
</evidence>
<evidence type="ECO:0000259" key="6">
    <source>
        <dbReference type="PROSITE" id="PS50263"/>
    </source>
</evidence>
<comment type="similarity">
    <text evidence="1">Belongs to the carbon-nitrogen hydrolase superfamily. Nitrilase family.</text>
</comment>
<organism evidence="7 8">
    <name type="scientific">Aureobasidium melanogenum</name>
    <name type="common">Aureobasidium pullulans var. melanogenum</name>
    <dbReference type="NCBI Taxonomy" id="46634"/>
    <lineage>
        <taxon>Eukaryota</taxon>
        <taxon>Fungi</taxon>
        <taxon>Dikarya</taxon>
        <taxon>Ascomycota</taxon>
        <taxon>Pezizomycotina</taxon>
        <taxon>Dothideomycetes</taxon>
        <taxon>Dothideomycetidae</taxon>
        <taxon>Dothideales</taxon>
        <taxon>Saccotheciaceae</taxon>
        <taxon>Aureobasidium</taxon>
    </lineage>
</organism>
<protein>
    <recommendedName>
        <fullName evidence="4">nitrilase</fullName>
        <ecNumber evidence="4">3.5.5.1</ecNumber>
    </recommendedName>
</protein>
<dbReference type="GO" id="GO:0000257">
    <property type="term" value="F:nitrilase activity"/>
    <property type="evidence" value="ECO:0007669"/>
    <property type="project" value="UniProtKB-EC"/>
</dbReference>
<evidence type="ECO:0000313" key="8">
    <source>
        <dbReference type="Proteomes" id="UP000779574"/>
    </source>
</evidence>
<dbReference type="InterPro" id="IPR003010">
    <property type="entry name" value="C-N_Hydrolase"/>
</dbReference>
<dbReference type="EMBL" id="JAHFXF010000021">
    <property type="protein sequence ID" value="KAG9700141.1"/>
    <property type="molecule type" value="Genomic_DNA"/>
</dbReference>
<evidence type="ECO:0000256" key="1">
    <source>
        <dbReference type="ARBA" id="ARBA00008129"/>
    </source>
</evidence>
<evidence type="ECO:0000256" key="5">
    <source>
        <dbReference type="PROSITE-ProRule" id="PRU10139"/>
    </source>
</evidence>
<evidence type="ECO:0000256" key="3">
    <source>
        <dbReference type="ARBA" id="ARBA00036406"/>
    </source>
</evidence>